<name>A0A840DPZ4_9MICO</name>
<dbReference type="InterPro" id="IPR039261">
    <property type="entry name" value="FNR_nucleotide-bd"/>
</dbReference>
<evidence type="ECO:0000313" key="1">
    <source>
        <dbReference type="EMBL" id="MBB4072187.1"/>
    </source>
</evidence>
<keyword evidence="2" id="KW-1185">Reference proteome</keyword>
<gene>
    <name evidence="1" type="ORF">F5897_001517</name>
</gene>
<evidence type="ECO:0000313" key="2">
    <source>
        <dbReference type="Proteomes" id="UP000571183"/>
    </source>
</evidence>
<accession>A0A840DPZ4</accession>
<dbReference type="RefSeq" id="WP_124824831.1">
    <property type="nucleotide sequence ID" value="NZ_JACIFD010000018.1"/>
</dbReference>
<dbReference type="Proteomes" id="UP000571183">
    <property type="component" value="Unassembled WGS sequence"/>
</dbReference>
<dbReference type="Gene3D" id="3.40.50.80">
    <property type="entry name" value="Nucleotide-binding domain of ferredoxin-NADP reductase (FNR) module"/>
    <property type="match status" value="1"/>
</dbReference>
<protein>
    <recommendedName>
        <fullName evidence="3">Siderophore-interacting protein C-terminal domain-containing protein</fullName>
    </recommendedName>
</protein>
<organism evidence="1 2">
    <name type="scientific">Canibacter oris</name>
    <dbReference type="NCBI Taxonomy" id="1365628"/>
    <lineage>
        <taxon>Bacteria</taxon>
        <taxon>Bacillati</taxon>
        <taxon>Actinomycetota</taxon>
        <taxon>Actinomycetes</taxon>
        <taxon>Micrococcales</taxon>
        <taxon>Microbacteriaceae</taxon>
        <taxon>Canibacter</taxon>
    </lineage>
</organism>
<comment type="caution">
    <text evidence="1">The sequence shown here is derived from an EMBL/GenBank/DDBJ whole genome shotgun (WGS) entry which is preliminary data.</text>
</comment>
<dbReference type="AlphaFoldDB" id="A0A840DPZ4"/>
<evidence type="ECO:0008006" key="3">
    <source>
        <dbReference type="Google" id="ProtNLM"/>
    </source>
</evidence>
<dbReference type="EMBL" id="JACIFD010000018">
    <property type="protein sequence ID" value="MBB4072187.1"/>
    <property type="molecule type" value="Genomic_DNA"/>
</dbReference>
<sequence length="148" mass="16697">MGAEESFEFDLPQQVGEAPTLVLAAGDAGDLAELQLWLQGFATPVFGAVFLEVFAPHQQTELWLPAGVSCTWLCRETSKRGYLPGWGKPRGLALREAVSSWLAEWAPHEETGEIHVWAGAQSSSIMRSYWLRVEREFMKSRNRQERYV</sequence>
<reference evidence="1" key="1">
    <citation type="submission" date="2020-08" db="EMBL/GenBank/DDBJ databases">
        <title>Sequencing the genomes of 1000 actinobacteria strains.</title>
        <authorList>
            <person name="Klenk H.-P."/>
        </authorList>
    </citation>
    <scope>NUCLEOTIDE SEQUENCE [LARGE SCALE GENOMIC DNA]</scope>
    <source>
        <strain evidence="1">DSM 27064</strain>
    </source>
</reference>
<proteinExistence type="predicted"/>